<gene>
    <name evidence="4" type="ORF">MW290_24530</name>
</gene>
<evidence type="ECO:0000256" key="2">
    <source>
        <dbReference type="RuleBase" id="RU003616"/>
    </source>
</evidence>
<organism evidence="4 5">
    <name type="scientific">Aquincola tertiaricarbonis</name>
    <dbReference type="NCBI Taxonomy" id="391953"/>
    <lineage>
        <taxon>Bacteria</taxon>
        <taxon>Pseudomonadati</taxon>
        <taxon>Pseudomonadota</taxon>
        <taxon>Betaproteobacteria</taxon>
        <taxon>Burkholderiales</taxon>
        <taxon>Sphaerotilaceae</taxon>
        <taxon>Aquincola</taxon>
    </lineage>
</organism>
<dbReference type="InterPro" id="IPR002068">
    <property type="entry name" value="A-crystallin/Hsp20_dom"/>
</dbReference>
<comment type="similarity">
    <text evidence="1 2">Belongs to the small heat shock protein (HSP20) family.</text>
</comment>
<keyword evidence="5" id="KW-1185">Reference proteome</keyword>
<evidence type="ECO:0000313" key="4">
    <source>
        <dbReference type="EMBL" id="URI08746.1"/>
    </source>
</evidence>
<dbReference type="InterPro" id="IPR031107">
    <property type="entry name" value="Small_HSP"/>
</dbReference>
<sequence length="145" mass="15823">MARSLFSRDVFAEIDRLQREMQQAFDLTPSIRGYARGGYPALNVGSTPQSFEVYAFAPGLDPASIDVQLDRGILSVAGERRGSVPAAGEKSTVHINERFAGAFKRVVSLPDDADPDGVSASYRDGVLRISVQRRQAAQPRRISVQ</sequence>
<dbReference type="InterPro" id="IPR008978">
    <property type="entry name" value="HSP20-like_chaperone"/>
</dbReference>
<dbReference type="PROSITE" id="PS01031">
    <property type="entry name" value="SHSP"/>
    <property type="match status" value="1"/>
</dbReference>
<reference evidence="4" key="1">
    <citation type="submission" date="2022-05" db="EMBL/GenBank/DDBJ databases">
        <title>An RpoN-dependent PEP-CTERM gene is involved in floc formation of an Aquincola tertiaricarbonis strain.</title>
        <authorList>
            <person name="Qiu D."/>
            <person name="Xia M."/>
        </authorList>
    </citation>
    <scope>NUCLEOTIDE SEQUENCE</scope>
    <source>
        <strain evidence="4">RN12</strain>
    </source>
</reference>
<dbReference type="Proteomes" id="UP001056201">
    <property type="component" value="Chromosome 2"/>
</dbReference>
<dbReference type="Gene3D" id="2.60.40.790">
    <property type="match status" value="1"/>
</dbReference>
<feature type="domain" description="SHSP" evidence="3">
    <location>
        <begin position="33"/>
        <end position="145"/>
    </location>
</feature>
<evidence type="ECO:0000313" key="5">
    <source>
        <dbReference type="Proteomes" id="UP001056201"/>
    </source>
</evidence>
<name>A0ABY4S5P3_AQUTE</name>
<dbReference type="RefSeq" id="WP_250196966.1">
    <property type="nucleotide sequence ID" value="NZ_CP097636.1"/>
</dbReference>
<protein>
    <submittedName>
        <fullName evidence="4">Hsp20/alpha crystallin family protein</fullName>
    </submittedName>
</protein>
<dbReference type="EMBL" id="CP097636">
    <property type="protein sequence ID" value="URI08746.1"/>
    <property type="molecule type" value="Genomic_DNA"/>
</dbReference>
<evidence type="ECO:0000259" key="3">
    <source>
        <dbReference type="PROSITE" id="PS01031"/>
    </source>
</evidence>
<dbReference type="Pfam" id="PF00011">
    <property type="entry name" value="HSP20"/>
    <property type="match status" value="1"/>
</dbReference>
<accession>A0ABY4S5P3</accession>
<proteinExistence type="inferred from homology"/>
<dbReference type="SUPFAM" id="SSF49764">
    <property type="entry name" value="HSP20-like chaperones"/>
    <property type="match status" value="1"/>
</dbReference>
<evidence type="ECO:0000256" key="1">
    <source>
        <dbReference type="PROSITE-ProRule" id="PRU00285"/>
    </source>
</evidence>
<dbReference type="PANTHER" id="PTHR11527">
    <property type="entry name" value="HEAT-SHOCK PROTEIN 20 FAMILY MEMBER"/>
    <property type="match status" value="1"/>
</dbReference>
<dbReference type="CDD" id="cd06464">
    <property type="entry name" value="ACD_sHsps-like"/>
    <property type="match status" value="1"/>
</dbReference>